<dbReference type="Pfam" id="PF11412">
    <property type="entry name" value="DsbD_N"/>
    <property type="match status" value="1"/>
</dbReference>
<keyword evidence="1" id="KW-0732">Signal</keyword>
<gene>
    <name evidence="3" type="ORF">LPB142_02800</name>
</gene>
<accession>A0A1D9M953</accession>
<dbReference type="RefSeq" id="WP_071165450.1">
    <property type="nucleotide sequence ID" value="NZ_CP017781.1"/>
</dbReference>
<protein>
    <recommendedName>
        <fullName evidence="2">Thiol:disulfide interchange protein DsbD N-terminal domain-containing protein</fullName>
    </recommendedName>
</protein>
<sequence>MFRFAPLPIALLLAAPLAAQDAPLPPGMAGVELLQGWQTPSGERISALRIALDQGWKTYWRSPGDAGIPPILNFASSENVAGVEVHWPAPEVFDQNGLRSVGYHNELILPLEITPADPRRPVELSANLEMGICHDICVPVSVAVSRDLFGPGAPDPMINAALTEQPRQMPGGARCAVEPIRDGMRVTARITLPPEADQVALFELRSTPMWVSESVAHREGDTLVAMAEFVPENAQPFALDQRDLRITVLSEAGAVEFNGCPE</sequence>
<feature type="signal peptide" evidence="1">
    <location>
        <begin position="1"/>
        <end position="21"/>
    </location>
</feature>
<evidence type="ECO:0000313" key="4">
    <source>
        <dbReference type="Proteomes" id="UP000176562"/>
    </source>
</evidence>
<evidence type="ECO:0000313" key="3">
    <source>
        <dbReference type="EMBL" id="AOZ68373.1"/>
    </source>
</evidence>
<evidence type="ECO:0000256" key="1">
    <source>
        <dbReference type="SAM" id="SignalP"/>
    </source>
</evidence>
<evidence type="ECO:0000259" key="2">
    <source>
        <dbReference type="Pfam" id="PF11412"/>
    </source>
</evidence>
<feature type="domain" description="Thiol:disulfide interchange protein DsbD N-terminal" evidence="2">
    <location>
        <begin position="36"/>
        <end position="142"/>
    </location>
</feature>
<reference evidence="3 4" key="1">
    <citation type="submission" date="2016-10" db="EMBL/GenBank/DDBJ databases">
        <title>Rhodobacter sp. LPB0142, isolated from sea water.</title>
        <authorList>
            <person name="Kim E."/>
            <person name="Yi H."/>
        </authorList>
    </citation>
    <scope>NUCLEOTIDE SEQUENCE [LARGE SCALE GENOMIC DNA]</scope>
    <source>
        <strain evidence="3 4">LPB0142</strain>
    </source>
</reference>
<proteinExistence type="predicted"/>
<keyword evidence="4" id="KW-1185">Reference proteome</keyword>
<dbReference type="InterPro" id="IPR028250">
    <property type="entry name" value="DsbDN"/>
</dbReference>
<dbReference type="Proteomes" id="UP000176562">
    <property type="component" value="Chromosome"/>
</dbReference>
<name>A0A1D9M953_9RHOB</name>
<organism evidence="3 4">
    <name type="scientific">Rhodobacter xanthinilyticus</name>
    <dbReference type="NCBI Taxonomy" id="1850250"/>
    <lineage>
        <taxon>Bacteria</taxon>
        <taxon>Pseudomonadati</taxon>
        <taxon>Pseudomonadota</taxon>
        <taxon>Alphaproteobacteria</taxon>
        <taxon>Rhodobacterales</taxon>
        <taxon>Rhodobacter group</taxon>
        <taxon>Rhodobacter</taxon>
    </lineage>
</organism>
<dbReference type="AlphaFoldDB" id="A0A1D9M953"/>
<dbReference type="EMBL" id="CP017781">
    <property type="protein sequence ID" value="AOZ68373.1"/>
    <property type="molecule type" value="Genomic_DNA"/>
</dbReference>
<dbReference type="STRING" id="1850250.LPB142_02800"/>
<dbReference type="KEGG" id="rhp:LPB142_02800"/>
<feature type="chain" id="PRO_5009443500" description="Thiol:disulfide interchange protein DsbD N-terminal domain-containing protein" evidence="1">
    <location>
        <begin position="22"/>
        <end position="262"/>
    </location>
</feature>